<protein>
    <recommendedName>
        <fullName evidence="5">Enoyl-CoA hydratase</fullName>
    </recommendedName>
</protein>
<proteinExistence type="inferred from homology"/>
<dbReference type="SUPFAM" id="SSF52096">
    <property type="entry name" value="ClpP/crotonase"/>
    <property type="match status" value="1"/>
</dbReference>
<dbReference type="InterPro" id="IPR001753">
    <property type="entry name" value="Enoyl-CoA_hydra/iso"/>
</dbReference>
<dbReference type="Gene3D" id="3.90.226.10">
    <property type="entry name" value="2-enoyl-CoA Hydratase, Chain A, domain 1"/>
    <property type="match status" value="1"/>
</dbReference>
<name>A0ABR4BTE6_9HELO</name>
<dbReference type="Pfam" id="PF00378">
    <property type="entry name" value="ECH_1"/>
    <property type="match status" value="1"/>
</dbReference>
<evidence type="ECO:0000313" key="3">
    <source>
        <dbReference type="EMBL" id="KAL2060928.1"/>
    </source>
</evidence>
<sequence>MTSPKVPEQPPPSYSSPSSPLSFSEIKLAHHPASSPTVTPIIILSISRAQKNNAFTAVMENDMVRAFDILDRDERVKVIVVTGDPKGKNFCAGADLGLAHGLERTEGIGGREHRDGGGRVALAIHRCRKPTIAAIQGAAIGIGITMTLPMTIRLAWSDARIGFVFSQRGVVMEAASSFFLPRLIGHSKALFVTPEMYPLYQRTYQVRILRPNRYLATTGSVLPASSPHFGHLFHELLPSSSSVLPRALTLASQIARQTSTVSTYLMRMMMYRGPSSAEGAHLLDSELMWELYEKEDKKEGMRAWMEKRDPEMEGDLKSGLSPVCLGGRK</sequence>
<evidence type="ECO:0000313" key="4">
    <source>
        <dbReference type="Proteomes" id="UP001595075"/>
    </source>
</evidence>
<dbReference type="InterPro" id="IPR029045">
    <property type="entry name" value="ClpP/crotonase-like_dom_sf"/>
</dbReference>
<feature type="region of interest" description="Disordered" evidence="2">
    <location>
        <begin position="309"/>
        <end position="329"/>
    </location>
</feature>
<dbReference type="Gene3D" id="1.10.12.10">
    <property type="entry name" value="Lyase 2-enoyl-coa Hydratase, Chain A, domain 2"/>
    <property type="match status" value="1"/>
</dbReference>
<gene>
    <name evidence="3" type="ORF">VTL71DRAFT_8980</name>
</gene>
<evidence type="ECO:0000256" key="1">
    <source>
        <dbReference type="ARBA" id="ARBA00005254"/>
    </source>
</evidence>
<dbReference type="EMBL" id="JAZHXI010000020">
    <property type="protein sequence ID" value="KAL2060928.1"/>
    <property type="molecule type" value="Genomic_DNA"/>
</dbReference>
<dbReference type="CDD" id="cd06558">
    <property type="entry name" value="crotonase-like"/>
    <property type="match status" value="1"/>
</dbReference>
<comment type="similarity">
    <text evidence="1">Belongs to the enoyl-CoA hydratase/isomerase family.</text>
</comment>
<organism evidence="3 4">
    <name type="scientific">Oculimacula yallundae</name>
    <dbReference type="NCBI Taxonomy" id="86028"/>
    <lineage>
        <taxon>Eukaryota</taxon>
        <taxon>Fungi</taxon>
        <taxon>Dikarya</taxon>
        <taxon>Ascomycota</taxon>
        <taxon>Pezizomycotina</taxon>
        <taxon>Leotiomycetes</taxon>
        <taxon>Helotiales</taxon>
        <taxon>Ploettnerulaceae</taxon>
        <taxon>Oculimacula</taxon>
    </lineage>
</organism>
<evidence type="ECO:0000256" key="2">
    <source>
        <dbReference type="SAM" id="MobiDB-lite"/>
    </source>
</evidence>
<comment type="caution">
    <text evidence="3">The sequence shown here is derived from an EMBL/GenBank/DDBJ whole genome shotgun (WGS) entry which is preliminary data.</text>
</comment>
<evidence type="ECO:0008006" key="5">
    <source>
        <dbReference type="Google" id="ProtNLM"/>
    </source>
</evidence>
<dbReference type="InterPro" id="IPR014748">
    <property type="entry name" value="Enoyl-CoA_hydra_C"/>
</dbReference>
<keyword evidence="4" id="KW-1185">Reference proteome</keyword>
<dbReference type="PANTHER" id="PTHR43684">
    <property type="match status" value="1"/>
</dbReference>
<dbReference type="PANTHER" id="PTHR43684:SF4">
    <property type="entry name" value="ENOYL-COA HYDRATASE_ISOMERASE FAMILY PROTEIN (AFU_ORTHOLOGUE AFUA_1G01890)"/>
    <property type="match status" value="1"/>
</dbReference>
<accession>A0ABR4BTE6</accession>
<dbReference type="Proteomes" id="UP001595075">
    <property type="component" value="Unassembled WGS sequence"/>
</dbReference>
<dbReference type="InterPro" id="IPR051053">
    <property type="entry name" value="ECH/Chromodomain_protein"/>
</dbReference>
<feature type="region of interest" description="Disordered" evidence="2">
    <location>
        <begin position="1"/>
        <end position="21"/>
    </location>
</feature>
<reference evidence="3 4" key="1">
    <citation type="journal article" date="2024" name="Commun. Biol.">
        <title>Comparative genomic analysis of thermophilic fungi reveals convergent evolutionary adaptations and gene losses.</title>
        <authorList>
            <person name="Steindorff A.S."/>
            <person name="Aguilar-Pontes M.V."/>
            <person name="Robinson A.J."/>
            <person name="Andreopoulos B."/>
            <person name="LaButti K."/>
            <person name="Kuo A."/>
            <person name="Mondo S."/>
            <person name="Riley R."/>
            <person name="Otillar R."/>
            <person name="Haridas S."/>
            <person name="Lipzen A."/>
            <person name="Grimwood J."/>
            <person name="Schmutz J."/>
            <person name="Clum A."/>
            <person name="Reid I.D."/>
            <person name="Moisan M.C."/>
            <person name="Butler G."/>
            <person name="Nguyen T.T.M."/>
            <person name="Dewar K."/>
            <person name="Conant G."/>
            <person name="Drula E."/>
            <person name="Henrissat B."/>
            <person name="Hansel C."/>
            <person name="Singer S."/>
            <person name="Hutchinson M.I."/>
            <person name="de Vries R.P."/>
            <person name="Natvig D.O."/>
            <person name="Powell A.J."/>
            <person name="Tsang A."/>
            <person name="Grigoriev I.V."/>
        </authorList>
    </citation>
    <scope>NUCLEOTIDE SEQUENCE [LARGE SCALE GENOMIC DNA]</scope>
    <source>
        <strain evidence="3 4">CBS 494.80</strain>
    </source>
</reference>